<evidence type="ECO:0000313" key="4">
    <source>
        <dbReference type="Proteomes" id="UP001628179"/>
    </source>
</evidence>
<organism evidence="3 4">
    <name type="scientific">Madurella fahalii</name>
    <dbReference type="NCBI Taxonomy" id="1157608"/>
    <lineage>
        <taxon>Eukaryota</taxon>
        <taxon>Fungi</taxon>
        <taxon>Dikarya</taxon>
        <taxon>Ascomycota</taxon>
        <taxon>Pezizomycotina</taxon>
        <taxon>Sordariomycetes</taxon>
        <taxon>Sordariomycetidae</taxon>
        <taxon>Sordariales</taxon>
        <taxon>Sordariales incertae sedis</taxon>
        <taxon>Madurella</taxon>
    </lineage>
</organism>
<comment type="caution">
    <text evidence="3">The sequence shown here is derived from an EMBL/GenBank/DDBJ whole genome shotgun (WGS) entry which is preliminary data.</text>
</comment>
<name>A0ABQ0FYR1_9PEZI</name>
<reference evidence="3 4" key="1">
    <citation type="submission" date="2024-09" db="EMBL/GenBank/DDBJ databases">
        <title>Itraconazole resistance in Madurella fahalii resulting from another homologue of gene encoding cytochrome P450 14-alpha sterol demethylase (CYP51).</title>
        <authorList>
            <person name="Yoshioka I."/>
            <person name="Fahal A.H."/>
            <person name="Kaneko S."/>
            <person name="Yaguchi T."/>
        </authorList>
    </citation>
    <scope>NUCLEOTIDE SEQUENCE [LARGE SCALE GENOMIC DNA]</scope>
    <source>
        <strain evidence="3 4">IFM 68171</strain>
    </source>
</reference>
<keyword evidence="4" id="KW-1185">Reference proteome</keyword>
<evidence type="ECO:0000256" key="2">
    <source>
        <dbReference type="SAM" id="SignalP"/>
    </source>
</evidence>
<sequence length="196" mass="19395">MRVTSILLTGVFALVANAQSTTNPSPPTTTDPAAAEQSSAQAAMIACIEACEAGDVDCTSRCIAVPNPDDAQVNETNNCVAACDQGEGTEADILAYGQCVTGCINEHYFTGTAGVPQPTGGAGSGGNNNDDGENDDTDGGDGDDGNGTDPTETSGEQSSPTETGAPQDSSNAASHMMSVAGPAAGLFGFLAAVLAL</sequence>
<evidence type="ECO:0000313" key="3">
    <source>
        <dbReference type="EMBL" id="GAB1310455.1"/>
    </source>
</evidence>
<accession>A0ABQ0FYR1</accession>
<feature type="chain" id="PRO_5046420953" evidence="2">
    <location>
        <begin position="19"/>
        <end position="196"/>
    </location>
</feature>
<protein>
    <submittedName>
        <fullName evidence="3">Uncharacterized protein</fullName>
    </submittedName>
</protein>
<feature type="region of interest" description="Disordered" evidence="1">
    <location>
        <begin position="114"/>
        <end position="173"/>
    </location>
</feature>
<dbReference type="EMBL" id="BAAFSV010000001">
    <property type="protein sequence ID" value="GAB1310455.1"/>
    <property type="molecule type" value="Genomic_DNA"/>
</dbReference>
<dbReference type="RefSeq" id="XP_070912188.1">
    <property type="nucleotide sequence ID" value="XM_071056087.1"/>
</dbReference>
<feature type="compositionally biased region" description="Polar residues" evidence="1">
    <location>
        <begin position="150"/>
        <end position="173"/>
    </location>
</feature>
<keyword evidence="2" id="KW-0732">Signal</keyword>
<feature type="compositionally biased region" description="Acidic residues" evidence="1">
    <location>
        <begin position="130"/>
        <end position="146"/>
    </location>
</feature>
<dbReference type="Proteomes" id="UP001628179">
    <property type="component" value="Unassembled WGS sequence"/>
</dbReference>
<gene>
    <name evidence="3" type="ORF">MFIFM68171_00665</name>
</gene>
<feature type="signal peptide" evidence="2">
    <location>
        <begin position="1"/>
        <end position="18"/>
    </location>
</feature>
<dbReference type="GeneID" id="98171410"/>
<proteinExistence type="predicted"/>
<evidence type="ECO:0000256" key="1">
    <source>
        <dbReference type="SAM" id="MobiDB-lite"/>
    </source>
</evidence>